<keyword evidence="3" id="KW-1185">Reference proteome</keyword>
<comment type="caution">
    <text evidence="2">The sequence shown here is derived from an EMBL/GenBank/DDBJ whole genome shotgun (WGS) entry which is preliminary data.</text>
</comment>
<gene>
    <name evidence="2" type="ORF">ACFQLX_19880</name>
</gene>
<evidence type="ECO:0000313" key="2">
    <source>
        <dbReference type="EMBL" id="MFC7220406.1"/>
    </source>
</evidence>
<organism evidence="2 3">
    <name type="scientific">Streptomyces polyrhachis</name>
    <dbReference type="NCBI Taxonomy" id="1282885"/>
    <lineage>
        <taxon>Bacteria</taxon>
        <taxon>Bacillati</taxon>
        <taxon>Actinomycetota</taxon>
        <taxon>Actinomycetes</taxon>
        <taxon>Kitasatosporales</taxon>
        <taxon>Streptomycetaceae</taxon>
        <taxon>Streptomyces</taxon>
    </lineage>
</organism>
<dbReference type="SMART" id="SM00028">
    <property type="entry name" value="TPR"/>
    <property type="match status" value="4"/>
</dbReference>
<evidence type="ECO:0000256" key="1">
    <source>
        <dbReference type="SAM" id="MobiDB-lite"/>
    </source>
</evidence>
<feature type="compositionally biased region" description="Acidic residues" evidence="1">
    <location>
        <begin position="301"/>
        <end position="311"/>
    </location>
</feature>
<dbReference type="SUPFAM" id="SSF48452">
    <property type="entry name" value="TPR-like"/>
    <property type="match status" value="2"/>
</dbReference>
<protein>
    <submittedName>
        <fullName evidence="2">Tetratricopeptide repeat protein</fullName>
    </submittedName>
</protein>
<dbReference type="Proteomes" id="UP001596413">
    <property type="component" value="Unassembled WGS sequence"/>
</dbReference>
<accession>A0ABW2GKB8</accession>
<dbReference type="RefSeq" id="WP_386417055.1">
    <property type="nucleotide sequence ID" value="NZ_JBHSZO010000033.1"/>
</dbReference>
<feature type="compositionally biased region" description="Low complexity" evidence="1">
    <location>
        <begin position="260"/>
        <end position="271"/>
    </location>
</feature>
<reference evidence="3" key="1">
    <citation type="journal article" date="2019" name="Int. J. Syst. Evol. Microbiol.">
        <title>The Global Catalogue of Microorganisms (GCM) 10K type strain sequencing project: providing services to taxonomists for standard genome sequencing and annotation.</title>
        <authorList>
            <consortium name="The Broad Institute Genomics Platform"/>
            <consortium name="The Broad Institute Genome Sequencing Center for Infectious Disease"/>
            <person name="Wu L."/>
            <person name="Ma J."/>
        </authorList>
    </citation>
    <scope>NUCLEOTIDE SEQUENCE [LARGE SCALE GENOMIC DNA]</scope>
    <source>
        <strain evidence="3">CGMCC 1.13681</strain>
    </source>
</reference>
<proteinExistence type="predicted"/>
<sequence length="1019" mass="107693">MTVGDRAPQGTAGAEARRLVAEGRALLGQGRHAEALGSFQEVCRLDGACWEGWYWSGCAAAHAGEHAAAVAHFTAALERDATLGRAYVQRAYARLRCGETGAARADLLAAARHRGLDDDARWVSALLQLNAGEWATAELSFTQLLPRAGARAGLARTLVAYAQERRGLPQAALASYEQLASDGAASVDDAALHRHALLARRLERHGESAALWRQLAARRPDLPQVGDLAAGAARLASREAARDRDYATALRLLAPDGELPEGVGAGAAEGAPDADDGVYWLSEPGPDEARGEDGTEVYWLSDEDDGPDEDSTSNGGGMSAAQELAELRLHAAWQAVAGGGGGEEDRAQARELLREACLDQPLDPRPLYYLALLAALDGERAQAALLWRRVLRLRPEDRRARLALALLGADGGDAAETAQAAAELTELAAERDPRLGGRERAALALAALQLRAGRWQDAGRLLAPLPPGPLREALAEEVAHRSGSLDAEPGSTADPHRRAVALCRAGHHRTAAKALRGAGPAPDVRTERELARLLRTGALHHAAEERYAEAAQLLGSWGPSTVGDPLDALLLLLGGRREAAVDLLADAVRRSPGDPRLAHTLAVASLSVPAPSPAQWRRCLAAWSAVLHREDFLARVRQEAEARYGTPVSGAAVEAASGRLREALEDLLPAEGEARLLLRRETDGAQALRDCGGLPLPEGGTLVCGPLWIEELGLGGRLSAYVAARPQDEATERLRLAFSTLGLPGARLRAGRMREALDSLADVRCPLCRTRPAPPSLRGRPVECAAGCAGFAAANPAYAELADGRRLFGQDAAALAMEAGLALGASALAGSEPDVAAATTHWRGAVDRAQEVGREARAQGRIAEAAAARAEEFARAEDFDAAVMLLDFAQVFTTGEEHERVCGRLAAQLTARAVHTVNERRGSAESAIADLRRAVTLNPHLLRAQASLAIVRSMQATVLLKSGQTVQAVLTLRTSVAELAEALGYLPENRELSELHDKASERLAQLLPGLVPPPPPPAP</sequence>
<name>A0ABW2GKB8_9ACTN</name>
<dbReference type="InterPro" id="IPR019734">
    <property type="entry name" value="TPR_rpt"/>
</dbReference>
<dbReference type="Pfam" id="PF13432">
    <property type="entry name" value="TPR_16"/>
    <property type="match status" value="1"/>
</dbReference>
<evidence type="ECO:0000313" key="3">
    <source>
        <dbReference type="Proteomes" id="UP001596413"/>
    </source>
</evidence>
<dbReference type="PANTHER" id="PTHR12558:SF13">
    <property type="entry name" value="CELL DIVISION CYCLE PROTEIN 27 HOMOLOG"/>
    <property type="match status" value="1"/>
</dbReference>
<dbReference type="Gene3D" id="1.25.40.10">
    <property type="entry name" value="Tetratricopeptide repeat domain"/>
    <property type="match status" value="3"/>
</dbReference>
<dbReference type="EMBL" id="JBHSZO010000033">
    <property type="protein sequence ID" value="MFC7220406.1"/>
    <property type="molecule type" value="Genomic_DNA"/>
</dbReference>
<dbReference type="InterPro" id="IPR011990">
    <property type="entry name" value="TPR-like_helical_dom_sf"/>
</dbReference>
<feature type="region of interest" description="Disordered" evidence="1">
    <location>
        <begin position="257"/>
        <end position="318"/>
    </location>
</feature>
<dbReference type="PANTHER" id="PTHR12558">
    <property type="entry name" value="CELL DIVISION CYCLE 16,23,27"/>
    <property type="match status" value="1"/>
</dbReference>